<evidence type="ECO:0000313" key="6">
    <source>
        <dbReference type="EMBL" id="GHF48334.1"/>
    </source>
</evidence>
<protein>
    <recommendedName>
        <fullName evidence="5">Peptidase S33 tripeptidyl aminopeptidase-like C-terminal domain-containing protein</fullName>
    </recommendedName>
</protein>
<dbReference type="InterPro" id="IPR029058">
    <property type="entry name" value="AB_hydrolase_fold"/>
</dbReference>
<dbReference type="Proteomes" id="UP000638313">
    <property type="component" value="Unassembled WGS sequence"/>
</dbReference>
<feature type="chain" id="PRO_5037111298" description="Peptidase S33 tripeptidyl aminopeptidase-like C-terminal domain-containing protein" evidence="4">
    <location>
        <begin position="32"/>
        <end position="508"/>
    </location>
</feature>
<evidence type="ECO:0000259" key="5">
    <source>
        <dbReference type="Pfam" id="PF08386"/>
    </source>
</evidence>
<comment type="similarity">
    <text evidence="1">Belongs to the peptidase S33 family.</text>
</comment>
<keyword evidence="3" id="KW-0378">Hydrolase</keyword>
<keyword evidence="2 4" id="KW-0732">Signal</keyword>
<dbReference type="InterPro" id="IPR013595">
    <property type="entry name" value="Pept_S33_TAP-like_C"/>
</dbReference>
<dbReference type="PANTHER" id="PTHR43248:SF29">
    <property type="entry name" value="TRIPEPTIDYL AMINOPEPTIDASE"/>
    <property type="match status" value="1"/>
</dbReference>
<evidence type="ECO:0000256" key="3">
    <source>
        <dbReference type="ARBA" id="ARBA00022801"/>
    </source>
</evidence>
<proteinExistence type="inferred from homology"/>
<feature type="domain" description="Peptidase S33 tripeptidyl aminopeptidase-like C-terminal" evidence="5">
    <location>
        <begin position="408"/>
        <end position="507"/>
    </location>
</feature>
<sequence>MNLTQRTALTLALSSAAVVTASVLTVPTATAATAAPAGPAGSSLSWKPCPADLGGTAGTECADLSLPLDYRAPDGPQVTIAVSRLRSDRPEARRGTLMVVPGGPGGSGRERLARRGAQLQAATGGAYDLVSLDPRGVGGSTHAGCGLEKDDLELTHLRAWPAADGSIDANATRARRIADACTRNGGAMLRSLSTANEVRDIDSIRQALGEKKLSLWGTSYGTYVTASYAQTHPGRTDRVLLDSTGDPDPSRVGRGWLANMAGGADDRFPDFARWAADPARDRRHRIAERPEDVRGVVLAVARKLDQAPEQDAAGRPRLTGNRLREALLQSLYSDAAFADVARLVVTARDAGDTPVPYDPVYLPDSDAAVFLGVVCNDVRWPRSLPSYARAVAEDRRAHPLTAGMPVNVEACAFWPDGPADKPVRITPQGPSNVLMVQNLRDPATPHRGALKMREALGDRARMVSVDAGGHGAYLASRDTDGPARECADRLATAFLKDGIRPDGDTLCR</sequence>
<dbReference type="Gene3D" id="3.40.50.1820">
    <property type="entry name" value="alpha/beta hydrolase"/>
    <property type="match status" value="1"/>
</dbReference>
<dbReference type="SUPFAM" id="SSF53474">
    <property type="entry name" value="alpha/beta-Hydrolases"/>
    <property type="match status" value="1"/>
</dbReference>
<reference evidence="6" key="1">
    <citation type="journal article" date="2014" name="Int. J. Syst. Evol. Microbiol.">
        <title>Complete genome sequence of Corynebacterium casei LMG S-19264T (=DSM 44701T), isolated from a smear-ripened cheese.</title>
        <authorList>
            <consortium name="US DOE Joint Genome Institute (JGI-PGF)"/>
            <person name="Walter F."/>
            <person name="Albersmeier A."/>
            <person name="Kalinowski J."/>
            <person name="Ruckert C."/>
        </authorList>
    </citation>
    <scope>NUCLEOTIDE SEQUENCE</scope>
    <source>
        <strain evidence="6">JCM 4059</strain>
    </source>
</reference>
<dbReference type="EMBL" id="BNBD01000005">
    <property type="protein sequence ID" value="GHF48334.1"/>
    <property type="molecule type" value="Genomic_DNA"/>
</dbReference>
<gene>
    <name evidence="6" type="ORF">GCM10010218_32270</name>
</gene>
<name>A0A919B577_9ACTN</name>
<comment type="caution">
    <text evidence="6">The sequence shown here is derived from an EMBL/GenBank/DDBJ whole genome shotgun (WGS) entry which is preliminary data.</text>
</comment>
<dbReference type="RefSeq" id="WP_190130239.1">
    <property type="nucleotide sequence ID" value="NZ_BNBD01000005.1"/>
</dbReference>
<organism evidence="6 7">
    <name type="scientific">Streptomyces mashuensis</name>
    <dbReference type="NCBI Taxonomy" id="33904"/>
    <lineage>
        <taxon>Bacteria</taxon>
        <taxon>Bacillati</taxon>
        <taxon>Actinomycetota</taxon>
        <taxon>Actinomycetes</taxon>
        <taxon>Kitasatosporales</taxon>
        <taxon>Streptomycetaceae</taxon>
        <taxon>Streptomyces</taxon>
    </lineage>
</organism>
<keyword evidence="7" id="KW-1185">Reference proteome</keyword>
<reference evidence="6" key="2">
    <citation type="submission" date="2020-09" db="EMBL/GenBank/DDBJ databases">
        <authorList>
            <person name="Sun Q."/>
            <person name="Ohkuma M."/>
        </authorList>
    </citation>
    <scope>NUCLEOTIDE SEQUENCE</scope>
    <source>
        <strain evidence="6">JCM 4059</strain>
    </source>
</reference>
<dbReference type="Pfam" id="PF08386">
    <property type="entry name" value="Abhydrolase_4"/>
    <property type="match status" value="1"/>
</dbReference>
<evidence type="ECO:0000256" key="1">
    <source>
        <dbReference type="ARBA" id="ARBA00010088"/>
    </source>
</evidence>
<evidence type="ECO:0000256" key="4">
    <source>
        <dbReference type="SAM" id="SignalP"/>
    </source>
</evidence>
<evidence type="ECO:0000313" key="7">
    <source>
        <dbReference type="Proteomes" id="UP000638313"/>
    </source>
</evidence>
<dbReference type="InterPro" id="IPR006311">
    <property type="entry name" value="TAT_signal"/>
</dbReference>
<dbReference type="InterPro" id="IPR051601">
    <property type="entry name" value="Serine_prot/Carboxylest_S33"/>
</dbReference>
<feature type="signal peptide" evidence="4">
    <location>
        <begin position="1"/>
        <end position="31"/>
    </location>
</feature>
<dbReference type="PANTHER" id="PTHR43248">
    <property type="entry name" value="2-SUCCINYL-6-HYDROXY-2,4-CYCLOHEXADIENE-1-CARBOXYLATE SYNTHASE"/>
    <property type="match status" value="1"/>
</dbReference>
<accession>A0A919B577</accession>
<dbReference type="AlphaFoldDB" id="A0A919B577"/>
<dbReference type="GO" id="GO:0016787">
    <property type="term" value="F:hydrolase activity"/>
    <property type="evidence" value="ECO:0007669"/>
    <property type="project" value="UniProtKB-KW"/>
</dbReference>
<dbReference type="PROSITE" id="PS51318">
    <property type="entry name" value="TAT"/>
    <property type="match status" value="1"/>
</dbReference>
<evidence type="ECO:0000256" key="2">
    <source>
        <dbReference type="ARBA" id="ARBA00022729"/>
    </source>
</evidence>